<sequence length="444" mass="49262">MEKENVSDSEQLCCTFAVTGESESFQSIFICRTCSLDAKDLLCVCQACAETCHEDHEGLEYVGIGPSYCDCEALLEGGCKISGRSAKTAHRLGIFKTVFENSITKRPTGEDGKYVQQTFSIPALDDDDLCSALCLQSEELVKHSKDTFWLDASTDLEHCCLLEKLAWHIYRNQIIEYKLQGDDLAGGAEWWVQVKSVSLPEINGAQTDPDAQGNEAIDIHFDKDEALAEAFGLGAFPLLSTVTYLTDSPYSPPTIIFPREYGESDDTPISEVFVSRPRKRKHLVFDGRLLHGAPSHFGLRPQRRPSSKCGIGPRITFLVNLWAKHCPAGVSPLPETIRCRIVDLAPSDLRVFPNMFENSGFHRMGTDIVHLDESTESKYDESSSSMIELPFLGKGTTWESSDSNDELSTNVFVYPPPDVESDTYIVRFGSGMEGFIDVSSETQD</sequence>
<keyword evidence="2" id="KW-0863">Zinc-finger</keyword>
<feature type="domain" description="UBR-type" evidence="5">
    <location>
        <begin position="12"/>
        <end position="84"/>
    </location>
</feature>
<dbReference type="Proteomes" id="UP000836788">
    <property type="component" value="Chromosome 1"/>
</dbReference>
<name>A0A8J9TCD7_PHATR</name>
<protein>
    <recommendedName>
        <fullName evidence="5">UBR-type domain-containing protein</fullName>
    </recommendedName>
</protein>
<dbReference type="AlphaFoldDB" id="A0A8J9TCD7"/>
<evidence type="ECO:0000259" key="5">
    <source>
        <dbReference type="PROSITE" id="PS51157"/>
    </source>
</evidence>
<evidence type="ECO:0000313" key="6">
    <source>
        <dbReference type="EMBL" id="CAG9276554.1"/>
    </source>
</evidence>
<keyword evidence="1" id="KW-0479">Metal-binding</keyword>
<dbReference type="InterPro" id="IPR003126">
    <property type="entry name" value="Znf_UBR"/>
</dbReference>
<dbReference type="CDD" id="cd19671">
    <property type="entry name" value="UBR-box_UBR4_5_6_7"/>
    <property type="match status" value="1"/>
</dbReference>
<evidence type="ECO:0000256" key="2">
    <source>
        <dbReference type="ARBA" id="ARBA00022771"/>
    </source>
</evidence>
<proteinExistence type="predicted"/>
<dbReference type="EMBL" id="OU594942">
    <property type="protein sequence ID" value="CAG9276554.1"/>
    <property type="molecule type" value="Genomic_DNA"/>
</dbReference>
<reference evidence="6" key="1">
    <citation type="submission" date="2022-02" db="EMBL/GenBank/DDBJ databases">
        <authorList>
            <person name="Giguere J D."/>
        </authorList>
    </citation>
    <scope>NUCLEOTIDE SEQUENCE</scope>
    <source>
        <strain evidence="6">CCAP 1055/1</strain>
    </source>
</reference>
<dbReference type="SMART" id="SM00396">
    <property type="entry name" value="ZnF_UBR1"/>
    <property type="match status" value="1"/>
</dbReference>
<evidence type="ECO:0000256" key="1">
    <source>
        <dbReference type="ARBA" id="ARBA00022723"/>
    </source>
</evidence>
<keyword evidence="3" id="KW-0862">Zinc</keyword>
<dbReference type="GO" id="GO:0008270">
    <property type="term" value="F:zinc ion binding"/>
    <property type="evidence" value="ECO:0007669"/>
    <property type="project" value="UniProtKB-KW"/>
</dbReference>
<feature type="zinc finger region" description="UBR-type" evidence="4">
    <location>
        <begin position="12"/>
        <end position="84"/>
    </location>
</feature>
<gene>
    <name evidence="6" type="ORF">PTTT1_LOCUS1076</name>
</gene>
<organism evidence="6">
    <name type="scientific">Phaeodactylum tricornutum</name>
    <name type="common">Diatom</name>
    <dbReference type="NCBI Taxonomy" id="2850"/>
    <lineage>
        <taxon>Eukaryota</taxon>
        <taxon>Sar</taxon>
        <taxon>Stramenopiles</taxon>
        <taxon>Ochrophyta</taxon>
        <taxon>Bacillariophyta</taxon>
        <taxon>Bacillariophyceae</taxon>
        <taxon>Bacillariophycidae</taxon>
        <taxon>Naviculales</taxon>
        <taxon>Phaeodactylaceae</taxon>
        <taxon>Phaeodactylum</taxon>
    </lineage>
</organism>
<dbReference type="PROSITE" id="PS51157">
    <property type="entry name" value="ZF_UBR"/>
    <property type="match status" value="1"/>
</dbReference>
<evidence type="ECO:0000256" key="4">
    <source>
        <dbReference type="PROSITE-ProRule" id="PRU00508"/>
    </source>
</evidence>
<evidence type="ECO:0000256" key="3">
    <source>
        <dbReference type="ARBA" id="ARBA00022833"/>
    </source>
</evidence>
<accession>A0A8J9TCD7</accession>